<comment type="caution">
    <text evidence="2">The sequence shown here is derived from an EMBL/GenBank/DDBJ whole genome shotgun (WGS) entry which is preliminary data.</text>
</comment>
<evidence type="ECO:0000313" key="2">
    <source>
        <dbReference type="EMBL" id="EAR20703.1"/>
    </source>
</evidence>
<sequence length="66" mass="7459">MWPLIIKLSGVVGFTGPGDYDAPYTWYATELFGYYSDYVWVALTSVVILILHRAAKSTWSARAKLK</sequence>
<accession>A4BU29</accession>
<dbReference type="HOGENOM" id="CLU_2826732_0_0_6"/>
<name>A4BU29_9GAMM</name>
<keyword evidence="1" id="KW-0472">Membrane</keyword>
<organism evidence="2 3">
    <name type="scientific">Nitrococcus mobilis Nb-231</name>
    <dbReference type="NCBI Taxonomy" id="314278"/>
    <lineage>
        <taxon>Bacteria</taxon>
        <taxon>Pseudomonadati</taxon>
        <taxon>Pseudomonadota</taxon>
        <taxon>Gammaproteobacteria</taxon>
        <taxon>Chromatiales</taxon>
        <taxon>Ectothiorhodospiraceae</taxon>
        <taxon>Nitrococcus</taxon>
    </lineage>
</organism>
<evidence type="ECO:0000256" key="1">
    <source>
        <dbReference type="SAM" id="Phobius"/>
    </source>
</evidence>
<dbReference type="STRING" id="314278.NB231_12471"/>
<dbReference type="AlphaFoldDB" id="A4BU29"/>
<feature type="transmembrane region" description="Helical" evidence="1">
    <location>
        <begin position="38"/>
        <end position="55"/>
    </location>
</feature>
<keyword evidence="1" id="KW-1133">Transmembrane helix</keyword>
<protein>
    <submittedName>
        <fullName evidence="2">Uncharacterized protein</fullName>
    </submittedName>
</protein>
<evidence type="ECO:0000313" key="3">
    <source>
        <dbReference type="Proteomes" id="UP000003374"/>
    </source>
</evidence>
<dbReference type="EMBL" id="AAOF01000017">
    <property type="protein sequence ID" value="EAR20703.1"/>
    <property type="molecule type" value="Genomic_DNA"/>
</dbReference>
<keyword evidence="3" id="KW-1185">Reference proteome</keyword>
<dbReference type="Proteomes" id="UP000003374">
    <property type="component" value="Unassembled WGS sequence"/>
</dbReference>
<gene>
    <name evidence="2" type="ORF">NB231_12471</name>
</gene>
<keyword evidence="1" id="KW-0812">Transmembrane</keyword>
<proteinExistence type="predicted"/>
<reference evidence="2 3" key="1">
    <citation type="submission" date="2006-02" db="EMBL/GenBank/DDBJ databases">
        <authorList>
            <person name="Waterbury J."/>
            <person name="Ferriera S."/>
            <person name="Johnson J."/>
            <person name="Kravitz S."/>
            <person name="Halpern A."/>
            <person name="Remington K."/>
            <person name="Beeson K."/>
            <person name="Tran B."/>
            <person name="Rogers Y.-H."/>
            <person name="Friedman R."/>
            <person name="Venter J.C."/>
        </authorList>
    </citation>
    <scope>NUCLEOTIDE SEQUENCE [LARGE SCALE GENOMIC DNA]</scope>
    <source>
        <strain evidence="2 3">Nb-231</strain>
    </source>
</reference>